<evidence type="ECO:0000256" key="1">
    <source>
        <dbReference type="ARBA" id="ARBA00004141"/>
    </source>
</evidence>
<feature type="domain" description="P5B-type ATPase N-terminal" evidence="17">
    <location>
        <begin position="315"/>
        <end position="443"/>
    </location>
</feature>
<dbReference type="Proteomes" id="UP000236544">
    <property type="component" value="Unassembled WGS sequence"/>
</dbReference>
<accession>A0A0P1KNZ2</accession>
<dbReference type="SUPFAM" id="SSF56784">
    <property type="entry name" value="HAD-like"/>
    <property type="match status" value="1"/>
</dbReference>
<feature type="region of interest" description="Disordered" evidence="14">
    <location>
        <begin position="1"/>
        <end position="42"/>
    </location>
</feature>
<evidence type="ECO:0000256" key="8">
    <source>
        <dbReference type="ARBA" id="ARBA00022842"/>
    </source>
</evidence>
<dbReference type="Gene3D" id="2.70.150.10">
    <property type="entry name" value="Calcium-transporting ATPase, cytoplasmic transduction domain A"/>
    <property type="match status" value="1"/>
</dbReference>
<evidence type="ECO:0000256" key="4">
    <source>
        <dbReference type="ARBA" id="ARBA00022692"/>
    </source>
</evidence>
<evidence type="ECO:0000256" key="7">
    <source>
        <dbReference type="ARBA" id="ARBA00022840"/>
    </source>
</evidence>
<sequence>MSQLSSAHQGSSHARNSRTRPSFSSARTGSSSNTLTSATVVDTNSTEAYAGATFETVPSSIVSFHHPHSFHSNANSGLGSPAAASETHTRRSHETDSLLSGRHSYSRSQEPSRTPNFRYFSEEEIELAEGVSSTLENADYDINWDGTPTYEQERLRYHHPSGRSSLRSATGYSLSSYNSRSSARSSRSQGRYGGTSSSPVNAKQGRTQDRDQLTGTSPHSSSSSSRYSYRDRIPAGIEDEIGQMSMHSERSSESDESDRRFLDDEDRTSSQDQASEAKKKTSSYRAEYLKPEYHDKFFPQNIPHLHFQRFYIAEEDLVVGIAGFKTSKLGKFCYYVLSVITLGLFYLLLRWIPRYKVRLCGTKTYLAKSEWVVLENEFGELSIIDVNRRWYNRPLSTLLPTDKKGDTLGEDSNHHQRHHHESRENPNIPIMIYFSYRYFNLIYTPIEDLFKTNSNWTDADWLNLDSTHEGLTTSIVEDRVLAFGKNSINLKQKTTAEILFDEVLHPFYIFQIFSILLWLADNYYYYAACIFIISMLSITDTLLETKKTSQRLAEVSHSHCEVRVYRDGFWVQIGSSDLVPGDIYEVSDPSLNSFPCDSLLLSGDCIVNESMLTGESVPVSKIAAAEDTIYQLLEDFQNTQISNYLAKSFLFNGTKIIRVRISPGQSTALAMVVRTGFSTTKGSLLRSMVFPKPTGFKFYEDSFKYIGFMTLIALAGFSVSCVNFIRLGLDYKVMILRALDIITIVVPPALPATLSIGASFAMARLKSKSIFCIAPTRVNVSGKIDVMCFDKTGTLTEDGLDVLGVHVAEPRGHQNHRFGELVSNVNGLFSKFSLNDCSSPLDFKSRNLLACLLTCHSLRVVDGELLGDPLDFKMFQFTKWSYEEDFQDFKFHSLNEERNDSSTLPENAGIAPAVVHPNSECMDNKFTENNPHNLLGVVRSFEFISQLRRMSVIVKPYGDNVFWSFTKGAPEVISEICNKATLPADYEEILQHYTHSGYRVIACAGKTLPKRTWRYAQKISREELESNLEFLGFIVFENKLKSSTTPTLTSLRDAGIRTVMCTGDNVLTAISVGRECKLVTEKYVFVPQVNDNMDPNEDLILWRDVDNPDLLLDGVTLKPMNGSLDYTIAVTGDVFRLLFKNNEILPESYINEILLNSSIYARMSPDEKHELVGQLQSLDYVVGFCGDGANDCGALKAADVGVSLSEAEASVAAPFTSGVFEISCILDVIKEGRASLTTSFSCFQYMSLYSAIQFVTVTILYSRGINLGDFQFLYIDLFLIVPIAIFMSWSKPYHKLVRKRPSANLVSPKILAPLIVSILVILVFQLIPWIIVQRTKWYKSPVVGGDDAVQSSDNTVLFFFSNFQYVLTAIVLAVGPPYREPMSKNIGFITDVAISLALNVALMLIPAESALGKVFQLTNISKSFKFLLLALAVANYFAQRHIPQMCKGAFKKKQSSKKYKKLLKSESSAHVV</sequence>
<dbReference type="EC" id="7.2.2.-" evidence="13"/>
<keyword evidence="19" id="KW-1185">Reference proteome</keyword>
<dbReference type="InterPro" id="IPR023299">
    <property type="entry name" value="ATPase_P-typ_cyto_dom_N"/>
</dbReference>
<dbReference type="Pfam" id="PF00122">
    <property type="entry name" value="E1-E2_ATPase"/>
    <property type="match status" value="1"/>
</dbReference>
<dbReference type="GO" id="GO:0015662">
    <property type="term" value="F:P-type ion transporter activity"/>
    <property type="evidence" value="ECO:0007669"/>
    <property type="project" value="InterPro"/>
</dbReference>
<dbReference type="OrthoDB" id="48943at2759"/>
<organism evidence="18 19">
    <name type="scientific">Lachancea quebecensis</name>
    <dbReference type="NCBI Taxonomy" id="1654605"/>
    <lineage>
        <taxon>Eukaryota</taxon>
        <taxon>Fungi</taxon>
        <taxon>Dikarya</taxon>
        <taxon>Ascomycota</taxon>
        <taxon>Saccharomycotina</taxon>
        <taxon>Saccharomycetes</taxon>
        <taxon>Saccharomycetales</taxon>
        <taxon>Saccharomycetaceae</taxon>
        <taxon>Lachancea</taxon>
    </lineage>
</organism>
<dbReference type="NCBIfam" id="TIGR01494">
    <property type="entry name" value="ATPase_P-type"/>
    <property type="match status" value="2"/>
</dbReference>
<feature type="transmembrane region" description="Helical" evidence="13">
    <location>
        <begin position="523"/>
        <end position="543"/>
    </location>
</feature>
<comment type="subcellular location">
    <subcellularLocation>
        <location evidence="1 13">Membrane</location>
        <topology evidence="1 13">Multi-pass membrane protein</topology>
    </subcellularLocation>
</comment>
<dbReference type="InterPro" id="IPR059000">
    <property type="entry name" value="ATPase_P-type_domA"/>
</dbReference>
<dbReference type="InterPro" id="IPR004014">
    <property type="entry name" value="ATPase_P-typ_cation-transptr_N"/>
</dbReference>
<dbReference type="GO" id="GO:0022890">
    <property type="term" value="F:inorganic cation transmembrane transporter activity"/>
    <property type="evidence" value="ECO:0007669"/>
    <property type="project" value="UniProtKB-ARBA"/>
</dbReference>
<proteinExistence type="inferred from homology"/>
<feature type="domain" description="P-type ATPase A" evidence="15">
    <location>
        <begin position="561"/>
        <end position="688"/>
    </location>
</feature>
<protein>
    <recommendedName>
        <fullName evidence="13">Cation-transporting ATPase</fullName>
        <ecNumber evidence="13">7.2.2.-</ecNumber>
    </recommendedName>
</protein>
<evidence type="ECO:0000256" key="3">
    <source>
        <dbReference type="ARBA" id="ARBA00022553"/>
    </source>
</evidence>
<dbReference type="GO" id="GO:0005524">
    <property type="term" value="F:ATP binding"/>
    <property type="evidence" value="ECO:0007669"/>
    <property type="project" value="UniProtKB-UniRule"/>
</dbReference>
<evidence type="ECO:0000256" key="9">
    <source>
        <dbReference type="ARBA" id="ARBA00022967"/>
    </source>
</evidence>
<evidence type="ECO:0000256" key="12">
    <source>
        <dbReference type="ARBA" id="ARBA00049360"/>
    </source>
</evidence>
<evidence type="ECO:0000256" key="2">
    <source>
        <dbReference type="ARBA" id="ARBA00006000"/>
    </source>
</evidence>
<feature type="compositionally biased region" description="Basic and acidic residues" evidence="14">
    <location>
        <begin position="402"/>
        <end position="414"/>
    </location>
</feature>
<dbReference type="InterPro" id="IPR044492">
    <property type="entry name" value="P_typ_ATPase_HD_dom"/>
</dbReference>
<dbReference type="InterPro" id="IPR006544">
    <property type="entry name" value="P-type_TPase_V"/>
</dbReference>
<dbReference type="FunFam" id="3.40.50.1000:FF:000068">
    <property type="entry name" value="Cation-transporting ATPase"/>
    <property type="match status" value="1"/>
</dbReference>
<feature type="domain" description="Cation-transporting P-type ATPase N-terminal" evidence="16">
    <location>
        <begin position="465"/>
        <end position="518"/>
    </location>
</feature>
<dbReference type="FunFam" id="3.40.1110.10:FF:000125">
    <property type="entry name" value="Cation-transporting ATPase"/>
    <property type="match status" value="1"/>
</dbReference>
<dbReference type="EMBL" id="LN890560">
    <property type="protein sequence ID" value="CUS20314.1"/>
    <property type="molecule type" value="Genomic_DNA"/>
</dbReference>
<keyword evidence="7 13" id="KW-0067">ATP-binding</keyword>
<evidence type="ECO:0000256" key="5">
    <source>
        <dbReference type="ARBA" id="ARBA00022723"/>
    </source>
</evidence>
<dbReference type="InterPro" id="IPR047819">
    <property type="entry name" value="P5A-ATPase_N"/>
</dbReference>
<dbReference type="PANTHER" id="PTHR45630">
    <property type="entry name" value="CATION-TRANSPORTING ATPASE-RELATED"/>
    <property type="match status" value="1"/>
</dbReference>
<dbReference type="InterPro" id="IPR008250">
    <property type="entry name" value="ATPase_P-typ_transduc_dom_A_sf"/>
</dbReference>
<feature type="transmembrane region" description="Helical" evidence="13">
    <location>
        <begin position="1310"/>
        <end position="1331"/>
    </location>
</feature>
<evidence type="ECO:0000259" key="15">
    <source>
        <dbReference type="Pfam" id="PF00122"/>
    </source>
</evidence>
<dbReference type="Gene3D" id="3.40.1110.10">
    <property type="entry name" value="Calcium-transporting ATPase, cytoplasmic domain N"/>
    <property type="match status" value="1"/>
</dbReference>
<feature type="transmembrane region" description="Helical" evidence="13">
    <location>
        <begin position="1419"/>
        <end position="1438"/>
    </location>
</feature>
<dbReference type="GO" id="GO:0016020">
    <property type="term" value="C:membrane"/>
    <property type="evidence" value="ECO:0007669"/>
    <property type="project" value="UniProtKB-SubCell"/>
</dbReference>
<reference evidence="19" key="1">
    <citation type="submission" date="2015-10" db="EMBL/GenBank/DDBJ databases">
        <authorList>
            <person name="Devillers H."/>
        </authorList>
    </citation>
    <scope>NUCLEOTIDE SEQUENCE [LARGE SCALE GENOMIC DNA]</scope>
</reference>
<dbReference type="GO" id="GO:0046872">
    <property type="term" value="F:metal ion binding"/>
    <property type="evidence" value="ECO:0007669"/>
    <property type="project" value="UniProtKB-UniRule"/>
</dbReference>
<dbReference type="GO" id="GO:0006874">
    <property type="term" value="P:intracellular calcium ion homeostasis"/>
    <property type="evidence" value="ECO:0007669"/>
    <property type="project" value="TreeGrafter"/>
</dbReference>
<dbReference type="Pfam" id="PF12409">
    <property type="entry name" value="P5-ATPase"/>
    <property type="match status" value="1"/>
</dbReference>
<dbReference type="GO" id="GO:0019829">
    <property type="term" value="F:ATPase-coupled monoatomic cation transmembrane transporter activity"/>
    <property type="evidence" value="ECO:0007669"/>
    <property type="project" value="UniProtKB-UniRule"/>
</dbReference>
<dbReference type="Pfam" id="PF13246">
    <property type="entry name" value="Cation_ATPase"/>
    <property type="match status" value="1"/>
</dbReference>
<dbReference type="InterPro" id="IPR023214">
    <property type="entry name" value="HAD_sf"/>
</dbReference>
<feature type="compositionally biased region" description="Basic and acidic residues" evidence="14">
    <location>
        <begin position="87"/>
        <end position="96"/>
    </location>
</feature>
<dbReference type="FunFam" id="2.70.150.10:FF:000057">
    <property type="entry name" value="Cation-transporting ATPase"/>
    <property type="match status" value="1"/>
</dbReference>
<evidence type="ECO:0000256" key="13">
    <source>
        <dbReference type="RuleBase" id="RU362082"/>
    </source>
</evidence>
<dbReference type="SUPFAM" id="SSF81660">
    <property type="entry name" value="Metal cation-transporting ATPase, ATP-binding domain N"/>
    <property type="match status" value="1"/>
</dbReference>
<keyword evidence="8 13" id="KW-0460">Magnesium</keyword>
<dbReference type="InterPro" id="IPR023298">
    <property type="entry name" value="ATPase_P-typ_TM_dom_sf"/>
</dbReference>
<comment type="catalytic activity">
    <reaction evidence="12 13">
        <text>ATP + H2O = ADP + phosphate + H(+)</text>
        <dbReference type="Rhea" id="RHEA:13065"/>
        <dbReference type="ChEBI" id="CHEBI:15377"/>
        <dbReference type="ChEBI" id="CHEBI:15378"/>
        <dbReference type="ChEBI" id="CHEBI:30616"/>
        <dbReference type="ChEBI" id="CHEBI:43474"/>
        <dbReference type="ChEBI" id="CHEBI:456216"/>
    </reaction>
</comment>
<evidence type="ECO:0000313" key="18">
    <source>
        <dbReference type="EMBL" id="CUS20314.1"/>
    </source>
</evidence>
<evidence type="ECO:0000256" key="11">
    <source>
        <dbReference type="ARBA" id="ARBA00023136"/>
    </source>
</evidence>
<feature type="transmembrane region" description="Helical" evidence="13">
    <location>
        <begin position="1356"/>
        <end position="1374"/>
    </location>
</feature>
<gene>
    <name evidence="18" type="ORF">LAQU0_S01e03818g</name>
</gene>
<dbReference type="InterPro" id="IPR036412">
    <property type="entry name" value="HAD-like_sf"/>
</dbReference>
<feature type="region of interest" description="Disordered" evidence="14">
    <location>
        <begin position="159"/>
        <end position="283"/>
    </location>
</feature>
<keyword evidence="5 13" id="KW-0479">Metal-binding</keyword>
<dbReference type="GO" id="GO:0016887">
    <property type="term" value="F:ATP hydrolysis activity"/>
    <property type="evidence" value="ECO:0007669"/>
    <property type="project" value="InterPro"/>
</dbReference>
<feature type="transmembrane region" description="Helical" evidence="13">
    <location>
        <begin position="498"/>
        <end position="517"/>
    </location>
</feature>
<dbReference type="SFLD" id="SFLDG00002">
    <property type="entry name" value="C1.7:_P-type_atpase_like"/>
    <property type="match status" value="1"/>
</dbReference>
<dbReference type="PROSITE" id="PS00154">
    <property type="entry name" value="ATPASE_E1_E2"/>
    <property type="match status" value="1"/>
</dbReference>
<evidence type="ECO:0000256" key="10">
    <source>
        <dbReference type="ARBA" id="ARBA00022989"/>
    </source>
</evidence>
<feature type="transmembrane region" description="Helical" evidence="13">
    <location>
        <begin position="705"/>
        <end position="729"/>
    </location>
</feature>
<dbReference type="PROSITE" id="PS01229">
    <property type="entry name" value="COF_2"/>
    <property type="match status" value="1"/>
</dbReference>
<dbReference type="InterPro" id="IPR047821">
    <property type="entry name" value="P5B-type_ATPase"/>
</dbReference>
<feature type="compositionally biased region" description="Polar residues" evidence="14">
    <location>
        <begin position="106"/>
        <end position="115"/>
    </location>
</feature>
<feature type="region of interest" description="Disordered" evidence="14">
    <location>
        <begin position="402"/>
        <end position="422"/>
    </location>
</feature>
<dbReference type="NCBIfam" id="TIGR01657">
    <property type="entry name" value="P-ATPase-V"/>
    <property type="match status" value="1"/>
</dbReference>
<evidence type="ECO:0000313" key="19">
    <source>
        <dbReference type="Proteomes" id="UP000236544"/>
    </source>
</evidence>
<dbReference type="SFLD" id="SFLDS00003">
    <property type="entry name" value="Haloacid_Dehalogenase"/>
    <property type="match status" value="1"/>
</dbReference>
<dbReference type="SUPFAM" id="SSF81665">
    <property type="entry name" value="Calcium ATPase, transmembrane domain M"/>
    <property type="match status" value="1"/>
</dbReference>
<feature type="compositionally biased region" description="Low complexity" evidence="14">
    <location>
        <begin position="171"/>
        <end position="198"/>
    </location>
</feature>
<dbReference type="FunFam" id="1.20.1110.10:FF:000032">
    <property type="entry name" value="Cation-transporting ATPase"/>
    <property type="match status" value="1"/>
</dbReference>
<evidence type="ECO:0000256" key="14">
    <source>
        <dbReference type="SAM" id="MobiDB-lite"/>
    </source>
</evidence>
<dbReference type="InterPro" id="IPR018303">
    <property type="entry name" value="ATPase_P-typ_P_site"/>
</dbReference>
<keyword evidence="11 13" id="KW-0472">Membrane</keyword>
<dbReference type="PRINTS" id="PR00119">
    <property type="entry name" value="CATATPASE"/>
</dbReference>
<feature type="region of interest" description="Disordered" evidence="14">
    <location>
        <begin position="72"/>
        <end position="117"/>
    </location>
</feature>
<evidence type="ECO:0000259" key="16">
    <source>
        <dbReference type="Pfam" id="PF00690"/>
    </source>
</evidence>
<evidence type="ECO:0000256" key="6">
    <source>
        <dbReference type="ARBA" id="ARBA00022741"/>
    </source>
</evidence>
<dbReference type="PANTHER" id="PTHR45630:SF8">
    <property type="entry name" value="CATION-TRANSPORTING ATPASE"/>
    <property type="match status" value="1"/>
</dbReference>
<dbReference type="SUPFAM" id="SSF81653">
    <property type="entry name" value="Calcium ATPase, transduction domain A"/>
    <property type="match status" value="1"/>
</dbReference>
<dbReference type="Gene3D" id="3.40.50.1000">
    <property type="entry name" value="HAD superfamily/HAD-like"/>
    <property type="match status" value="1"/>
</dbReference>
<comment type="similarity">
    <text evidence="2 13">Belongs to the cation transport ATPase (P-type) (TC 3.A.3) family. Type V subfamily.</text>
</comment>
<dbReference type="GO" id="GO:0098662">
    <property type="term" value="P:inorganic cation transmembrane transport"/>
    <property type="evidence" value="ECO:0007669"/>
    <property type="project" value="UniProtKB-ARBA"/>
</dbReference>
<dbReference type="Pfam" id="PF00690">
    <property type="entry name" value="Cation_ATPase_N"/>
    <property type="match status" value="1"/>
</dbReference>
<feature type="compositionally biased region" description="Basic and acidic residues" evidence="14">
    <location>
        <begin position="247"/>
        <end position="262"/>
    </location>
</feature>
<feature type="transmembrane region" description="Helical" evidence="13">
    <location>
        <begin position="741"/>
        <end position="763"/>
    </location>
</feature>
<dbReference type="SFLD" id="SFLDF00027">
    <property type="entry name" value="p-type_atpase"/>
    <property type="match status" value="1"/>
</dbReference>
<keyword evidence="4 13" id="KW-0812">Transmembrane</keyword>
<keyword evidence="9 13" id="KW-1278">Translocase</keyword>
<dbReference type="InterPro" id="IPR001757">
    <property type="entry name" value="P_typ_ATPase"/>
</dbReference>
<keyword evidence="3" id="KW-0597">Phosphoprotein</keyword>
<feature type="transmembrane region" description="Helical" evidence="13">
    <location>
        <begin position="1272"/>
        <end position="1289"/>
    </location>
</feature>
<keyword evidence="6 13" id="KW-0547">Nucleotide-binding</keyword>
<keyword evidence="10 13" id="KW-1133">Transmembrane helix</keyword>
<feature type="transmembrane region" description="Helical" evidence="13">
    <location>
        <begin position="334"/>
        <end position="352"/>
    </location>
</feature>
<dbReference type="CDD" id="cd07542">
    <property type="entry name" value="P-type_ATPase_cation"/>
    <property type="match status" value="1"/>
</dbReference>
<evidence type="ECO:0000259" key="17">
    <source>
        <dbReference type="Pfam" id="PF12409"/>
    </source>
</evidence>
<feature type="transmembrane region" description="Helical" evidence="13">
    <location>
        <begin position="1386"/>
        <end position="1407"/>
    </location>
</feature>
<name>A0A0P1KNZ2_9SACH</name>